<dbReference type="Proteomes" id="UP001642484">
    <property type="component" value="Unassembled WGS sequence"/>
</dbReference>
<evidence type="ECO:0000313" key="1">
    <source>
        <dbReference type="EMBL" id="CAK9096007.1"/>
    </source>
</evidence>
<protein>
    <submittedName>
        <fullName evidence="1">Uncharacterized protein</fullName>
    </submittedName>
</protein>
<evidence type="ECO:0000313" key="2">
    <source>
        <dbReference type="Proteomes" id="UP001642484"/>
    </source>
</evidence>
<keyword evidence="2" id="KW-1185">Reference proteome</keyword>
<name>A0ABP0RA57_9DINO</name>
<organism evidence="1 2">
    <name type="scientific">Durusdinium trenchii</name>
    <dbReference type="NCBI Taxonomy" id="1381693"/>
    <lineage>
        <taxon>Eukaryota</taxon>
        <taxon>Sar</taxon>
        <taxon>Alveolata</taxon>
        <taxon>Dinophyceae</taxon>
        <taxon>Suessiales</taxon>
        <taxon>Symbiodiniaceae</taxon>
        <taxon>Durusdinium</taxon>
    </lineage>
</organism>
<reference evidence="1 2" key="1">
    <citation type="submission" date="2024-02" db="EMBL/GenBank/DDBJ databases">
        <authorList>
            <person name="Chen Y."/>
            <person name="Shah S."/>
            <person name="Dougan E. K."/>
            <person name="Thang M."/>
            <person name="Chan C."/>
        </authorList>
    </citation>
    <scope>NUCLEOTIDE SEQUENCE [LARGE SCALE GENOMIC DNA]</scope>
</reference>
<dbReference type="EMBL" id="CAXAMN010025572">
    <property type="protein sequence ID" value="CAK9096007.1"/>
    <property type="molecule type" value="Genomic_DNA"/>
</dbReference>
<gene>
    <name evidence="1" type="ORF">CCMP2556_LOCUS45676</name>
</gene>
<accession>A0ABP0RA57</accession>
<sequence length="180" mass="20233">MLYESDGRITTESARALKELAPLAPWGCIELLGPIEQRGGDSFRLLWMGQEITMDLLPLERPQVVRVVAEGDSPTFCRPPWPYGRATRTPGVKYLKARHNQRIVAGLFPERAGLSMQDIPWAKPSFRQELKPRPSEKSGFWPQSSLQQQASESWDGFLLDVRGIVLVPDGAGSHCRELHN</sequence>
<proteinExistence type="predicted"/>
<comment type="caution">
    <text evidence="1">The sequence shown here is derived from an EMBL/GenBank/DDBJ whole genome shotgun (WGS) entry which is preliminary data.</text>
</comment>